<evidence type="ECO:0000313" key="3">
    <source>
        <dbReference type="Proteomes" id="UP001152888"/>
    </source>
</evidence>
<keyword evidence="3" id="KW-1185">Reference proteome</keyword>
<comment type="caution">
    <text evidence="2">The sequence shown here is derived from an EMBL/GenBank/DDBJ whole genome shotgun (WGS) entry which is preliminary data.</text>
</comment>
<protein>
    <submittedName>
        <fullName evidence="2">Uncharacterized protein</fullName>
    </submittedName>
</protein>
<name>A0A9P0PPJ4_ACAOB</name>
<evidence type="ECO:0000256" key="1">
    <source>
        <dbReference type="SAM" id="Coils"/>
    </source>
</evidence>
<feature type="coiled-coil region" evidence="1">
    <location>
        <begin position="5"/>
        <end position="32"/>
    </location>
</feature>
<evidence type="ECO:0000313" key="2">
    <source>
        <dbReference type="EMBL" id="CAH1988889.1"/>
    </source>
</evidence>
<gene>
    <name evidence="2" type="ORF">ACAOBT_LOCUS18718</name>
</gene>
<organism evidence="2 3">
    <name type="scientific">Acanthoscelides obtectus</name>
    <name type="common">Bean weevil</name>
    <name type="synonym">Bruchus obtectus</name>
    <dbReference type="NCBI Taxonomy" id="200917"/>
    <lineage>
        <taxon>Eukaryota</taxon>
        <taxon>Metazoa</taxon>
        <taxon>Ecdysozoa</taxon>
        <taxon>Arthropoda</taxon>
        <taxon>Hexapoda</taxon>
        <taxon>Insecta</taxon>
        <taxon>Pterygota</taxon>
        <taxon>Neoptera</taxon>
        <taxon>Endopterygota</taxon>
        <taxon>Coleoptera</taxon>
        <taxon>Polyphaga</taxon>
        <taxon>Cucujiformia</taxon>
        <taxon>Chrysomeloidea</taxon>
        <taxon>Chrysomelidae</taxon>
        <taxon>Bruchinae</taxon>
        <taxon>Bruchini</taxon>
        <taxon>Acanthoscelides</taxon>
    </lineage>
</organism>
<dbReference type="AlphaFoldDB" id="A0A9P0PPJ4"/>
<sequence>MAIDMESREQTILELRVELEMVRQELSKKDDDKKTIKRLMMTIEAQQWTIKDLTVKLDLLLKTLPI</sequence>
<reference evidence="2" key="1">
    <citation type="submission" date="2022-03" db="EMBL/GenBank/DDBJ databases">
        <authorList>
            <person name="Sayadi A."/>
        </authorList>
    </citation>
    <scope>NUCLEOTIDE SEQUENCE</scope>
</reference>
<proteinExistence type="predicted"/>
<keyword evidence="1" id="KW-0175">Coiled coil</keyword>
<accession>A0A9P0PPJ4</accession>
<dbReference type="Proteomes" id="UP001152888">
    <property type="component" value="Unassembled WGS sequence"/>
</dbReference>
<dbReference type="EMBL" id="CAKOFQ010007053">
    <property type="protein sequence ID" value="CAH1988889.1"/>
    <property type="molecule type" value="Genomic_DNA"/>
</dbReference>